<dbReference type="SMART" id="SM00382">
    <property type="entry name" value="AAA"/>
    <property type="match status" value="1"/>
</dbReference>
<name>A0A6V8LX32_9BACT</name>
<protein>
    <submittedName>
        <fullName evidence="6">Zinc import ATP-binding protein ZnuC</fullName>
        <ecNumber evidence="6">3.6.3.-</ecNumber>
    </submittedName>
</protein>
<keyword evidence="3" id="KW-0547">Nucleotide-binding</keyword>
<keyword evidence="4 6" id="KW-0067">ATP-binding</keyword>
<comment type="caution">
    <text evidence="6">The sequence shown here is derived from an EMBL/GenBank/DDBJ whole genome shotgun (WGS) entry which is preliminary data.</text>
</comment>
<dbReference type="GO" id="GO:0005524">
    <property type="term" value="F:ATP binding"/>
    <property type="evidence" value="ECO:0007669"/>
    <property type="project" value="UniProtKB-KW"/>
</dbReference>
<dbReference type="RefSeq" id="WP_173084902.1">
    <property type="nucleotide sequence ID" value="NZ_BLTE01000011.1"/>
</dbReference>
<proteinExistence type="inferred from homology"/>
<dbReference type="EC" id="3.6.3.-" evidence="6"/>
<sequence>MNGYALELDAVSYAYGETLALRDATLRVPRGEYLAVLGPNGGGKTTLLRLLLGLARPRSGTVRVLGLPPSEAARRVGYMPQTTASGRAFPVSVLETALMGRLGPRSLWPFWSREDRAAAMACLERTGVAHLAKRPLADLSGGQRQRVFIARALACDPEMLLLDEPTASVDPSGRSALQELLGELAKSLTVVLVSHDISVISRHVTCVACVDGSVHFHPRPELTRSMFEAVYRCGPHGCPVELLAHAHPHDHCPSCAAGIAPSPSSPSDAPEGGRP</sequence>
<reference evidence="6 7" key="1">
    <citation type="submission" date="2020-04" db="EMBL/GenBank/DDBJ databases">
        <authorList>
            <consortium name="Desulfovibrio sp. FSS-1 genome sequencing consortium"/>
            <person name="Shimoshige H."/>
            <person name="Kobayashi H."/>
            <person name="Maekawa T."/>
        </authorList>
    </citation>
    <scope>NUCLEOTIDE SEQUENCE [LARGE SCALE GENOMIC DNA]</scope>
    <source>
        <strain evidence="6 7">SIID29052-01</strain>
    </source>
</reference>
<gene>
    <name evidence="6" type="primary">znuC</name>
    <name evidence="6" type="ORF">NNJEOMEG_02486</name>
</gene>
<evidence type="ECO:0000313" key="6">
    <source>
        <dbReference type="EMBL" id="GFK94639.1"/>
    </source>
</evidence>
<organism evidence="6 7">
    <name type="scientific">Fundidesulfovibrio magnetotacticus</name>
    <dbReference type="NCBI Taxonomy" id="2730080"/>
    <lineage>
        <taxon>Bacteria</taxon>
        <taxon>Pseudomonadati</taxon>
        <taxon>Thermodesulfobacteriota</taxon>
        <taxon>Desulfovibrionia</taxon>
        <taxon>Desulfovibrionales</taxon>
        <taxon>Desulfovibrionaceae</taxon>
        <taxon>Fundidesulfovibrio</taxon>
    </lineage>
</organism>
<dbReference type="SUPFAM" id="SSF52540">
    <property type="entry name" value="P-loop containing nucleoside triphosphate hydrolases"/>
    <property type="match status" value="1"/>
</dbReference>
<reference evidence="6 7" key="2">
    <citation type="submission" date="2020-05" db="EMBL/GenBank/DDBJ databases">
        <title>Draft genome sequence of Desulfovibrio sp. strainFSS-1.</title>
        <authorList>
            <person name="Shimoshige H."/>
            <person name="Kobayashi H."/>
            <person name="Maekawa T."/>
        </authorList>
    </citation>
    <scope>NUCLEOTIDE SEQUENCE [LARGE SCALE GENOMIC DNA]</scope>
    <source>
        <strain evidence="6 7">SIID29052-01</strain>
    </source>
</reference>
<comment type="similarity">
    <text evidence="1">Belongs to the ABC transporter superfamily.</text>
</comment>
<dbReference type="InterPro" id="IPR003439">
    <property type="entry name" value="ABC_transporter-like_ATP-bd"/>
</dbReference>
<evidence type="ECO:0000256" key="1">
    <source>
        <dbReference type="ARBA" id="ARBA00005417"/>
    </source>
</evidence>
<dbReference type="PROSITE" id="PS50893">
    <property type="entry name" value="ABC_TRANSPORTER_2"/>
    <property type="match status" value="1"/>
</dbReference>
<dbReference type="Pfam" id="PF00005">
    <property type="entry name" value="ABC_tran"/>
    <property type="match status" value="1"/>
</dbReference>
<evidence type="ECO:0000256" key="2">
    <source>
        <dbReference type="ARBA" id="ARBA00022448"/>
    </source>
</evidence>
<dbReference type="EMBL" id="BLTE01000011">
    <property type="protein sequence ID" value="GFK94639.1"/>
    <property type="molecule type" value="Genomic_DNA"/>
</dbReference>
<keyword evidence="6" id="KW-0378">Hydrolase</keyword>
<dbReference type="CDD" id="cd03235">
    <property type="entry name" value="ABC_Metallic_Cations"/>
    <property type="match status" value="1"/>
</dbReference>
<dbReference type="InterPro" id="IPR003593">
    <property type="entry name" value="AAA+_ATPase"/>
</dbReference>
<feature type="domain" description="ABC transporter" evidence="5">
    <location>
        <begin position="6"/>
        <end position="236"/>
    </location>
</feature>
<dbReference type="Gene3D" id="3.40.50.300">
    <property type="entry name" value="P-loop containing nucleotide triphosphate hydrolases"/>
    <property type="match status" value="1"/>
</dbReference>
<dbReference type="PANTHER" id="PTHR42734">
    <property type="entry name" value="METAL TRANSPORT SYSTEM ATP-BINDING PROTEIN TM_0124-RELATED"/>
    <property type="match status" value="1"/>
</dbReference>
<evidence type="ECO:0000256" key="4">
    <source>
        <dbReference type="ARBA" id="ARBA00022840"/>
    </source>
</evidence>
<accession>A0A6V8LX32</accession>
<evidence type="ECO:0000313" key="7">
    <source>
        <dbReference type="Proteomes" id="UP000494245"/>
    </source>
</evidence>
<dbReference type="InterPro" id="IPR017871">
    <property type="entry name" value="ABC_transporter-like_CS"/>
</dbReference>
<keyword evidence="7" id="KW-1185">Reference proteome</keyword>
<keyword evidence="2" id="KW-0813">Transport</keyword>
<dbReference type="InterPro" id="IPR050153">
    <property type="entry name" value="Metal_Ion_Import_ABC"/>
</dbReference>
<dbReference type="PANTHER" id="PTHR42734:SF17">
    <property type="entry name" value="METAL TRANSPORT SYSTEM ATP-BINDING PROTEIN TM_0124-RELATED"/>
    <property type="match status" value="1"/>
</dbReference>
<dbReference type="Proteomes" id="UP000494245">
    <property type="component" value="Unassembled WGS sequence"/>
</dbReference>
<evidence type="ECO:0000259" key="5">
    <source>
        <dbReference type="PROSITE" id="PS50893"/>
    </source>
</evidence>
<dbReference type="AlphaFoldDB" id="A0A6V8LX32"/>
<dbReference type="GO" id="GO:0016887">
    <property type="term" value="F:ATP hydrolysis activity"/>
    <property type="evidence" value="ECO:0007669"/>
    <property type="project" value="InterPro"/>
</dbReference>
<dbReference type="PROSITE" id="PS00211">
    <property type="entry name" value="ABC_TRANSPORTER_1"/>
    <property type="match status" value="1"/>
</dbReference>
<evidence type="ECO:0000256" key="3">
    <source>
        <dbReference type="ARBA" id="ARBA00022741"/>
    </source>
</evidence>
<dbReference type="InterPro" id="IPR027417">
    <property type="entry name" value="P-loop_NTPase"/>
</dbReference>